<organism evidence="2 3">
    <name type="scientific">Asanoa ferruginea</name>
    <dbReference type="NCBI Taxonomy" id="53367"/>
    <lineage>
        <taxon>Bacteria</taxon>
        <taxon>Bacillati</taxon>
        <taxon>Actinomycetota</taxon>
        <taxon>Actinomycetes</taxon>
        <taxon>Micromonosporales</taxon>
        <taxon>Micromonosporaceae</taxon>
        <taxon>Asanoa</taxon>
    </lineage>
</organism>
<dbReference type="EMBL" id="QUMQ01000001">
    <property type="protein sequence ID" value="REG00623.1"/>
    <property type="molecule type" value="Genomic_DNA"/>
</dbReference>
<evidence type="ECO:0000256" key="1">
    <source>
        <dbReference type="SAM" id="MobiDB-lite"/>
    </source>
</evidence>
<feature type="compositionally biased region" description="Basic and acidic residues" evidence="1">
    <location>
        <begin position="58"/>
        <end position="75"/>
    </location>
</feature>
<dbReference type="RefSeq" id="WP_116072288.1">
    <property type="nucleotide sequence ID" value="NZ_BONB01000011.1"/>
</dbReference>
<dbReference type="Proteomes" id="UP000256913">
    <property type="component" value="Unassembled WGS sequence"/>
</dbReference>
<reference evidence="2 3" key="1">
    <citation type="submission" date="2018-08" db="EMBL/GenBank/DDBJ databases">
        <title>Sequencing the genomes of 1000 actinobacteria strains.</title>
        <authorList>
            <person name="Klenk H.-P."/>
        </authorList>
    </citation>
    <scope>NUCLEOTIDE SEQUENCE [LARGE SCALE GENOMIC DNA]</scope>
    <source>
        <strain evidence="2 3">DSM 44099</strain>
    </source>
</reference>
<dbReference type="AlphaFoldDB" id="A0A3D9ZVT7"/>
<accession>A0A3D9ZVT7</accession>
<name>A0A3D9ZVT7_9ACTN</name>
<sequence>MSDDWNWDDGHSDHSGYDGSDDHSGYDGSGDHHDAGFHHDDADPFGSDVPDGLGGDLAGHHDLTGHDDLPGHDDQVDYGDDGGFDAGDPFAPHALVSEHHDWSDGLDDGTGIGDDGLAGVHDAGLFTVDPDVAAYTDGVWPSPEFPAALDLHDISPIDGPPWTDASALGIGLPDADPLPTDVPDVSELAAYAGLDPTSASAGWDALLGSDDPATSALARFWGPPTS</sequence>
<evidence type="ECO:0000313" key="3">
    <source>
        <dbReference type="Proteomes" id="UP000256913"/>
    </source>
</evidence>
<gene>
    <name evidence="2" type="ORF">DFJ67_6678</name>
</gene>
<dbReference type="OrthoDB" id="3298692at2"/>
<comment type="caution">
    <text evidence="2">The sequence shown here is derived from an EMBL/GenBank/DDBJ whole genome shotgun (WGS) entry which is preliminary data.</text>
</comment>
<evidence type="ECO:0000313" key="2">
    <source>
        <dbReference type="EMBL" id="REG00623.1"/>
    </source>
</evidence>
<feature type="compositionally biased region" description="Basic and acidic residues" evidence="1">
    <location>
        <begin position="8"/>
        <end position="42"/>
    </location>
</feature>
<protein>
    <submittedName>
        <fullName evidence="2">Uncharacterized protein</fullName>
    </submittedName>
</protein>
<feature type="region of interest" description="Disordered" evidence="1">
    <location>
        <begin position="1"/>
        <end position="92"/>
    </location>
</feature>
<proteinExistence type="predicted"/>
<keyword evidence="3" id="KW-1185">Reference proteome</keyword>